<accession>A0A2A5WT73</accession>
<evidence type="ECO:0000313" key="2">
    <source>
        <dbReference type="Proteomes" id="UP000219327"/>
    </source>
</evidence>
<organism evidence="1 2">
    <name type="scientific">OM182 bacterium MED-G24</name>
    <dbReference type="NCBI Taxonomy" id="1986255"/>
    <lineage>
        <taxon>Bacteria</taxon>
        <taxon>Pseudomonadati</taxon>
        <taxon>Pseudomonadota</taxon>
        <taxon>Gammaproteobacteria</taxon>
        <taxon>OMG group</taxon>
        <taxon>OM182 clade</taxon>
    </lineage>
</organism>
<comment type="caution">
    <text evidence="1">The sequence shown here is derived from an EMBL/GenBank/DDBJ whole genome shotgun (WGS) entry which is preliminary data.</text>
</comment>
<protein>
    <submittedName>
        <fullName evidence="1">Uncharacterized protein</fullName>
    </submittedName>
</protein>
<reference evidence="1 2" key="1">
    <citation type="submission" date="2017-08" db="EMBL/GenBank/DDBJ databases">
        <title>Fine stratification of microbial communities through a metagenomic profile of the photic zone.</title>
        <authorList>
            <person name="Haro-Moreno J.M."/>
            <person name="Lopez-Perez M."/>
            <person name="De La Torre J."/>
            <person name="Picazo A."/>
            <person name="Camacho A."/>
            <person name="Rodriguez-Valera F."/>
        </authorList>
    </citation>
    <scope>NUCLEOTIDE SEQUENCE [LARGE SCALE GENOMIC DNA]</scope>
    <source>
        <strain evidence="1">MED-G24</strain>
    </source>
</reference>
<dbReference type="EMBL" id="NTKD01000025">
    <property type="protein sequence ID" value="PDH39404.1"/>
    <property type="molecule type" value="Genomic_DNA"/>
</dbReference>
<name>A0A2A5WT73_9GAMM</name>
<evidence type="ECO:0000313" key="1">
    <source>
        <dbReference type="EMBL" id="PDH39404.1"/>
    </source>
</evidence>
<sequence length="193" mass="21144">MKALANQGKRFMAYLNWHASEQFASKLPSPDPAAVMVLNEAIFDRFPYPLSAQIRHDTEVILSREADLEIDVGVPPPNLLTTATANEICRYCERYGTSIRADEAPHNDWLTEDDSMGWPDGVTCVNRELGFVDLLNRSSGIAGSAVTPKQVIAFVLFSELSEGGDAGEFDQSFGALKSQLIFAFAAQLAQDVD</sequence>
<dbReference type="AlphaFoldDB" id="A0A2A5WT73"/>
<proteinExistence type="predicted"/>
<dbReference type="Proteomes" id="UP000219327">
    <property type="component" value="Unassembled WGS sequence"/>
</dbReference>
<gene>
    <name evidence="1" type="ORF">CNE99_05690</name>
</gene>